<keyword evidence="2" id="KW-0479">Metal-binding</keyword>
<dbReference type="GO" id="GO:0008270">
    <property type="term" value="F:zinc ion binding"/>
    <property type="evidence" value="ECO:0007669"/>
    <property type="project" value="UniProtKB-KW"/>
</dbReference>
<protein>
    <recommendedName>
        <fullName evidence="7">PSP proline-rich domain-containing protein</fullName>
    </recommendedName>
</protein>
<evidence type="ECO:0000256" key="6">
    <source>
        <dbReference type="SAM" id="MobiDB-lite"/>
    </source>
</evidence>
<sequence length="566" mass="54188">MEVTVKVSSITPAAAAALEGMLSRWAARALAQPHAHGEPLIAGSIGVRVELSADDQAQQQQQGQQQQEDGQEGGASVRAHGRAPPTRVLWVDTLKPMPAPDGGAPNGGDGTPAAPPPARHERGTTPPAYERGCDEMLSEAPGLDAAAAGMEAAAPEPWVGAVLAAAPGGAAATAPESPTPKRRRLSSSRCFNCGAYSHTQAQCWRPHDPARAGAAAAELRAARGPAAAGGGEVARYFSLTAAELLARSYPDARPGAVSGKLASALGMLGPGAPPPWLARMLVLGVPPAYSASPAAPTAARASSLDAASARGIQIISGDGDGDGGGGANGASPAAADGAEASGEGDAAAAEAAGNSAAAPSPDAAAEAAGAAQGEAAAAGEAATVEGAAAAEEAAAAPAPAPAPAPPAAAAVAFPGVNAPFPADADARLWQRALTEAYIAMGAEQAERHQRSLLAAADAAAAGQGGAQQAAAAEPAAAAASSAGEGVAAKQQREDGGGQAQGEVAQAANGPGSKAAEGEDNMEVEGAAAAADGAAAAAGGEPEAVAAAAAGDGEARAEAAAAGGGES</sequence>
<dbReference type="Proteomes" id="UP000247498">
    <property type="component" value="Unassembled WGS sequence"/>
</dbReference>
<evidence type="ECO:0000313" key="8">
    <source>
        <dbReference type="EMBL" id="GBF87335.1"/>
    </source>
</evidence>
<dbReference type="GO" id="GO:0071013">
    <property type="term" value="C:catalytic step 2 spliceosome"/>
    <property type="evidence" value="ECO:0007669"/>
    <property type="project" value="TreeGrafter"/>
</dbReference>
<feature type="domain" description="PSP proline-rich" evidence="7">
    <location>
        <begin position="249"/>
        <end position="299"/>
    </location>
</feature>
<dbReference type="AlphaFoldDB" id="A0A2V0NR70"/>
<keyword evidence="3" id="KW-0863">Zinc-finger</keyword>
<dbReference type="SMART" id="SM00581">
    <property type="entry name" value="PSP"/>
    <property type="match status" value="1"/>
</dbReference>
<evidence type="ECO:0000313" key="9">
    <source>
        <dbReference type="Proteomes" id="UP000247498"/>
    </source>
</evidence>
<organism evidence="8 9">
    <name type="scientific">Raphidocelis subcapitata</name>
    <dbReference type="NCBI Taxonomy" id="307507"/>
    <lineage>
        <taxon>Eukaryota</taxon>
        <taxon>Viridiplantae</taxon>
        <taxon>Chlorophyta</taxon>
        <taxon>core chlorophytes</taxon>
        <taxon>Chlorophyceae</taxon>
        <taxon>CS clade</taxon>
        <taxon>Sphaeropleales</taxon>
        <taxon>Selenastraceae</taxon>
        <taxon>Raphidocelis</taxon>
    </lineage>
</organism>
<dbReference type="InterPro" id="IPR052115">
    <property type="entry name" value="NEXT_complex_subunit_ZCCHC8"/>
</dbReference>
<dbReference type="InParanoid" id="A0A2V0NR70"/>
<evidence type="ECO:0000256" key="1">
    <source>
        <dbReference type="ARBA" id="ARBA00004123"/>
    </source>
</evidence>
<comment type="subcellular location">
    <subcellularLocation>
        <location evidence="1">Nucleus</location>
    </subcellularLocation>
</comment>
<feature type="region of interest" description="Disordered" evidence="6">
    <location>
        <begin position="52"/>
        <end position="131"/>
    </location>
</feature>
<keyword evidence="4" id="KW-0862">Zinc</keyword>
<dbReference type="Pfam" id="PF04046">
    <property type="entry name" value="PSP"/>
    <property type="match status" value="1"/>
</dbReference>
<dbReference type="STRING" id="307507.A0A2V0NR70"/>
<evidence type="ECO:0000259" key="7">
    <source>
        <dbReference type="SMART" id="SM00581"/>
    </source>
</evidence>
<feature type="compositionally biased region" description="Low complexity" evidence="6">
    <location>
        <begin position="329"/>
        <end position="371"/>
    </location>
</feature>
<feature type="compositionally biased region" description="Low complexity" evidence="6">
    <location>
        <begin position="54"/>
        <end position="68"/>
    </location>
</feature>
<keyword evidence="5" id="KW-0539">Nucleus</keyword>
<dbReference type="GO" id="GO:0003723">
    <property type="term" value="F:RNA binding"/>
    <property type="evidence" value="ECO:0007669"/>
    <property type="project" value="TreeGrafter"/>
</dbReference>
<dbReference type="InterPro" id="IPR006568">
    <property type="entry name" value="PSP_pro-rich"/>
</dbReference>
<proteinExistence type="predicted"/>
<reference evidence="8 9" key="1">
    <citation type="journal article" date="2018" name="Sci. Rep.">
        <title>Raphidocelis subcapitata (=Pseudokirchneriella subcapitata) provides an insight into genome evolution and environmental adaptations in the Sphaeropleales.</title>
        <authorList>
            <person name="Suzuki S."/>
            <person name="Yamaguchi H."/>
            <person name="Nakajima N."/>
            <person name="Kawachi M."/>
        </authorList>
    </citation>
    <scope>NUCLEOTIDE SEQUENCE [LARGE SCALE GENOMIC DNA]</scope>
    <source>
        <strain evidence="8 9">NIES-35</strain>
    </source>
</reference>
<keyword evidence="9" id="KW-1185">Reference proteome</keyword>
<evidence type="ECO:0000256" key="4">
    <source>
        <dbReference type="ARBA" id="ARBA00022833"/>
    </source>
</evidence>
<feature type="compositionally biased region" description="Low complexity" evidence="6">
    <location>
        <begin position="477"/>
        <end position="488"/>
    </location>
</feature>
<feature type="region of interest" description="Disordered" evidence="6">
    <location>
        <begin position="315"/>
        <end position="371"/>
    </location>
</feature>
<name>A0A2V0NR70_9CHLO</name>
<dbReference type="PANTHER" id="PTHR13316:SF0">
    <property type="entry name" value="ZINC FINGER CCHC DOMAIN-CONTAINING PROTEIN 8"/>
    <property type="match status" value="1"/>
</dbReference>
<dbReference type="PANTHER" id="PTHR13316">
    <property type="entry name" value="ZINC FINGER, CCHC DOMAIN CONTAINING 8"/>
    <property type="match status" value="1"/>
</dbReference>
<comment type="caution">
    <text evidence="8">The sequence shown here is derived from an EMBL/GenBank/DDBJ whole genome shotgun (WGS) entry which is preliminary data.</text>
</comment>
<evidence type="ECO:0000256" key="3">
    <source>
        <dbReference type="ARBA" id="ARBA00022771"/>
    </source>
</evidence>
<dbReference type="OrthoDB" id="8026949at2759"/>
<gene>
    <name evidence="8" type="ORF">Rsub_00046</name>
</gene>
<evidence type="ECO:0000256" key="5">
    <source>
        <dbReference type="ARBA" id="ARBA00023242"/>
    </source>
</evidence>
<feature type="region of interest" description="Disordered" evidence="6">
    <location>
        <begin position="477"/>
        <end position="566"/>
    </location>
</feature>
<accession>A0A2V0NR70</accession>
<feature type="compositionally biased region" description="Low complexity" evidence="6">
    <location>
        <begin position="523"/>
        <end position="551"/>
    </location>
</feature>
<dbReference type="EMBL" id="BDRX01000001">
    <property type="protein sequence ID" value="GBF87335.1"/>
    <property type="molecule type" value="Genomic_DNA"/>
</dbReference>
<evidence type="ECO:0000256" key="2">
    <source>
        <dbReference type="ARBA" id="ARBA00022723"/>
    </source>
</evidence>